<proteinExistence type="predicted"/>
<keyword evidence="3" id="KW-1185">Reference proteome</keyword>
<feature type="region of interest" description="Disordered" evidence="1">
    <location>
        <begin position="1"/>
        <end position="177"/>
    </location>
</feature>
<evidence type="ECO:0000313" key="3">
    <source>
        <dbReference type="Proteomes" id="UP000250140"/>
    </source>
</evidence>
<sequence length="424" mass="45672">MATHVATRQPFAALDTPRLQSLSNIKNRQNAISTSFSSPGKPTQSSTGKRRYSPSSFEDDFDSENIDPATLNSPTKRSKTSDGLSKPSQFMLTPVSQSARISLSSLPSGRISSTPVPIPSVRKALSSPSTTSSTPISLSRGSPKHKRVGLLSKRRTPSSPFRRVDPPSFSRNSSPALPFSIDAALSGTISSYTPKSAPIVETAAPTLEEAMPKSWFFDIHEDTPEQEATNLMEHSACTLDISSDDDCETKLRNEEMERGKENIPPPDFIIAPATAFANADAPEAESSMPVPQAAPGSVKLPKLRRPLAQDAMDQDRSPLSDLPAADYYGPGLDSSSYVTVDAAPEKPSGLSKECDFTDPDEPESEPTTEEKAVEEAVEKEIQIYNDETASATVPQELEQEVKVPGDVAETSRDCTLTVPTDVED</sequence>
<evidence type="ECO:0000256" key="1">
    <source>
        <dbReference type="SAM" id="MobiDB-lite"/>
    </source>
</evidence>
<dbReference type="AlphaFoldDB" id="A0A8E2EWI5"/>
<feature type="compositionally biased region" description="Basic residues" evidence="1">
    <location>
        <begin position="142"/>
        <end position="156"/>
    </location>
</feature>
<feature type="compositionally biased region" description="Acidic residues" evidence="1">
    <location>
        <begin position="356"/>
        <end position="367"/>
    </location>
</feature>
<accession>A0A8E2EWI5</accession>
<feature type="compositionally biased region" description="Low complexity" evidence="1">
    <location>
        <begin position="100"/>
        <end position="113"/>
    </location>
</feature>
<dbReference type="EMBL" id="KV750120">
    <property type="protein sequence ID" value="OCL06159.1"/>
    <property type="molecule type" value="Genomic_DNA"/>
</dbReference>
<feature type="compositionally biased region" description="Polar residues" evidence="1">
    <location>
        <begin position="18"/>
        <end position="47"/>
    </location>
</feature>
<evidence type="ECO:0008006" key="4">
    <source>
        <dbReference type="Google" id="ProtNLM"/>
    </source>
</evidence>
<feature type="compositionally biased region" description="Polar residues" evidence="1">
    <location>
        <begin position="70"/>
        <end position="99"/>
    </location>
</feature>
<dbReference type="Proteomes" id="UP000250140">
    <property type="component" value="Unassembled WGS sequence"/>
</dbReference>
<dbReference type="OrthoDB" id="425602at2759"/>
<feature type="region of interest" description="Disordered" evidence="1">
    <location>
        <begin position="279"/>
        <end position="424"/>
    </location>
</feature>
<gene>
    <name evidence="2" type="ORF">AOQ84DRAFT_82568</name>
</gene>
<evidence type="ECO:0000313" key="2">
    <source>
        <dbReference type="EMBL" id="OCL06159.1"/>
    </source>
</evidence>
<feature type="compositionally biased region" description="Low complexity" evidence="1">
    <location>
        <begin position="125"/>
        <end position="139"/>
    </location>
</feature>
<feature type="compositionally biased region" description="Basic and acidic residues" evidence="1">
    <location>
        <begin position="368"/>
        <end position="381"/>
    </location>
</feature>
<name>A0A8E2EWI5_9PEZI</name>
<protein>
    <recommendedName>
        <fullName evidence="4">Thymidylate kinase protein</fullName>
    </recommendedName>
</protein>
<organism evidence="2 3">
    <name type="scientific">Glonium stellatum</name>
    <dbReference type="NCBI Taxonomy" id="574774"/>
    <lineage>
        <taxon>Eukaryota</taxon>
        <taxon>Fungi</taxon>
        <taxon>Dikarya</taxon>
        <taxon>Ascomycota</taxon>
        <taxon>Pezizomycotina</taxon>
        <taxon>Dothideomycetes</taxon>
        <taxon>Pleosporomycetidae</taxon>
        <taxon>Gloniales</taxon>
        <taxon>Gloniaceae</taxon>
        <taxon>Glonium</taxon>
    </lineage>
</organism>
<reference evidence="2 3" key="1">
    <citation type="journal article" date="2016" name="Nat. Commun.">
        <title>Ectomycorrhizal ecology is imprinted in the genome of the dominant symbiotic fungus Cenococcum geophilum.</title>
        <authorList>
            <consortium name="DOE Joint Genome Institute"/>
            <person name="Peter M."/>
            <person name="Kohler A."/>
            <person name="Ohm R.A."/>
            <person name="Kuo A."/>
            <person name="Krutzmann J."/>
            <person name="Morin E."/>
            <person name="Arend M."/>
            <person name="Barry K.W."/>
            <person name="Binder M."/>
            <person name="Choi C."/>
            <person name="Clum A."/>
            <person name="Copeland A."/>
            <person name="Grisel N."/>
            <person name="Haridas S."/>
            <person name="Kipfer T."/>
            <person name="LaButti K."/>
            <person name="Lindquist E."/>
            <person name="Lipzen A."/>
            <person name="Maire R."/>
            <person name="Meier B."/>
            <person name="Mihaltcheva S."/>
            <person name="Molinier V."/>
            <person name="Murat C."/>
            <person name="Poggeler S."/>
            <person name="Quandt C.A."/>
            <person name="Sperisen C."/>
            <person name="Tritt A."/>
            <person name="Tisserant E."/>
            <person name="Crous P.W."/>
            <person name="Henrissat B."/>
            <person name="Nehls U."/>
            <person name="Egli S."/>
            <person name="Spatafora J.W."/>
            <person name="Grigoriev I.V."/>
            <person name="Martin F.M."/>
        </authorList>
    </citation>
    <scope>NUCLEOTIDE SEQUENCE [LARGE SCALE GENOMIC DNA]</scope>
    <source>
        <strain evidence="2 3">CBS 207.34</strain>
    </source>
</reference>